<dbReference type="Proteomes" id="UP000756387">
    <property type="component" value="Unassembled WGS sequence"/>
</dbReference>
<organism evidence="2 3">
    <name type="scientific">Nocardioides malaquae</name>
    <dbReference type="NCBI Taxonomy" id="2773426"/>
    <lineage>
        <taxon>Bacteria</taxon>
        <taxon>Bacillati</taxon>
        <taxon>Actinomycetota</taxon>
        <taxon>Actinomycetes</taxon>
        <taxon>Propionibacteriales</taxon>
        <taxon>Nocardioidaceae</taxon>
        <taxon>Nocardioides</taxon>
    </lineage>
</organism>
<reference evidence="2 3" key="1">
    <citation type="submission" date="2020-10" db="EMBL/GenBank/DDBJ databases">
        <title>Nocardioides sp. isolated from sludge.</title>
        <authorList>
            <person name="Zhang X."/>
        </authorList>
    </citation>
    <scope>NUCLEOTIDE SEQUENCE [LARGE SCALE GENOMIC DNA]</scope>
    <source>
        <strain evidence="2 3">Y6</strain>
    </source>
</reference>
<evidence type="ECO:0000313" key="2">
    <source>
        <dbReference type="EMBL" id="MBE7325162.1"/>
    </source>
</evidence>
<evidence type="ECO:0000313" key="3">
    <source>
        <dbReference type="Proteomes" id="UP000756387"/>
    </source>
</evidence>
<dbReference type="EMBL" id="JADCSA010000009">
    <property type="protein sequence ID" value="MBE7325162.1"/>
    <property type="molecule type" value="Genomic_DNA"/>
</dbReference>
<sequence>MNDTPWIEARTIDLENVRETYALAARHVLADVAGDYHAVITVPEFARQLQERTRIRNRQAPGLWIGDVLYRVAKDCLRRREPLLGSLVVGTDGLMPEWYADTVNAVRGDTVANPQMHAAEERLDCYRTHGADLPPGGGEAALPPTREPARRPRAASSGAATRTSTGRASTPRTPRAAASTRPAAPAKPAPPAEKFCPTCFMVLPATGQCDTCD</sequence>
<feature type="region of interest" description="Disordered" evidence="1">
    <location>
        <begin position="128"/>
        <end position="190"/>
    </location>
</feature>
<gene>
    <name evidence="2" type="ORF">IEQ44_10890</name>
</gene>
<accession>A0ABR9RU81</accession>
<evidence type="ECO:0000256" key="1">
    <source>
        <dbReference type="SAM" id="MobiDB-lite"/>
    </source>
</evidence>
<feature type="compositionally biased region" description="Low complexity" evidence="1">
    <location>
        <begin position="154"/>
        <end position="184"/>
    </location>
</feature>
<comment type="caution">
    <text evidence="2">The sequence shown here is derived from an EMBL/GenBank/DDBJ whole genome shotgun (WGS) entry which is preliminary data.</text>
</comment>
<proteinExistence type="predicted"/>
<dbReference type="RefSeq" id="WP_193638482.1">
    <property type="nucleotide sequence ID" value="NZ_JADCSA010000009.1"/>
</dbReference>
<keyword evidence="3" id="KW-1185">Reference proteome</keyword>
<protein>
    <submittedName>
        <fullName evidence="2">Uncharacterized protein</fullName>
    </submittedName>
</protein>
<name>A0ABR9RU81_9ACTN</name>